<dbReference type="GO" id="GO:0004674">
    <property type="term" value="F:protein serine/threonine kinase activity"/>
    <property type="evidence" value="ECO:0007669"/>
    <property type="project" value="UniProtKB-KW"/>
</dbReference>
<feature type="compositionally biased region" description="Basic and acidic residues" evidence="8">
    <location>
        <begin position="190"/>
        <end position="215"/>
    </location>
</feature>
<dbReference type="CDD" id="cd01093">
    <property type="entry name" value="CRIB_PAK_like"/>
    <property type="match status" value="1"/>
</dbReference>
<dbReference type="Gene3D" id="3.90.810.10">
    <property type="entry name" value="CRIB domain"/>
    <property type="match status" value="1"/>
</dbReference>
<name>A0A9Q0DLW3_9TELE</name>
<feature type="compositionally biased region" description="Polar residues" evidence="8">
    <location>
        <begin position="217"/>
        <end position="228"/>
    </location>
</feature>
<keyword evidence="12" id="KW-1185">Reference proteome</keyword>
<feature type="region of interest" description="Disordered" evidence="8">
    <location>
        <begin position="95"/>
        <end position="329"/>
    </location>
</feature>
<dbReference type="Proteomes" id="UP001148018">
    <property type="component" value="Unassembled WGS sequence"/>
</dbReference>
<dbReference type="Gene3D" id="1.10.510.10">
    <property type="entry name" value="Transferase(Phosphotransferase) domain 1"/>
    <property type="match status" value="1"/>
</dbReference>
<feature type="compositionally biased region" description="Basic and acidic residues" evidence="8">
    <location>
        <begin position="167"/>
        <end position="183"/>
    </location>
</feature>
<keyword evidence="2" id="KW-0723">Serine/threonine-protein kinase</keyword>
<evidence type="ECO:0000259" key="9">
    <source>
        <dbReference type="PROSITE" id="PS50011"/>
    </source>
</evidence>
<feature type="compositionally biased region" description="Low complexity" evidence="8">
    <location>
        <begin position="157"/>
        <end position="166"/>
    </location>
</feature>
<dbReference type="EMBL" id="JANIIK010000114">
    <property type="protein sequence ID" value="KAJ3591075.1"/>
    <property type="molecule type" value="Genomic_DNA"/>
</dbReference>
<dbReference type="OrthoDB" id="1022360at2759"/>
<keyword evidence="6 7" id="KW-0067">ATP-binding</keyword>
<dbReference type="PROSITE" id="PS00107">
    <property type="entry name" value="PROTEIN_KINASE_ATP"/>
    <property type="match status" value="1"/>
</dbReference>
<feature type="compositionally biased region" description="Polar residues" evidence="8">
    <location>
        <begin position="276"/>
        <end position="289"/>
    </location>
</feature>
<feature type="compositionally biased region" description="Basic and acidic residues" evidence="8">
    <location>
        <begin position="129"/>
        <end position="139"/>
    </location>
</feature>
<dbReference type="Pfam" id="PF00786">
    <property type="entry name" value="PBD"/>
    <property type="match status" value="1"/>
</dbReference>
<dbReference type="SMART" id="SM00285">
    <property type="entry name" value="PBD"/>
    <property type="match status" value="1"/>
</dbReference>
<feature type="compositionally biased region" description="Basic and acidic residues" evidence="8">
    <location>
        <begin position="319"/>
        <end position="329"/>
    </location>
</feature>
<dbReference type="InterPro" id="IPR011009">
    <property type="entry name" value="Kinase-like_dom_sf"/>
</dbReference>
<dbReference type="PANTHER" id="PTHR45832:SF9">
    <property type="entry name" value="NON-SPECIFIC SERINE_THREONINE PROTEIN KINASE"/>
    <property type="match status" value="1"/>
</dbReference>
<dbReference type="AlphaFoldDB" id="A0A9Q0DLW3"/>
<evidence type="ECO:0000256" key="8">
    <source>
        <dbReference type="SAM" id="MobiDB-lite"/>
    </source>
</evidence>
<evidence type="ECO:0000313" key="12">
    <source>
        <dbReference type="Proteomes" id="UP001148018"/>
    </source>
</evidence>
<dbReference type="EC" id="2.7.11.1" evidence="1"/>
<evidence type="ECO:0000256" key="3">
    <source>
        <dbReference type="ARBA" id="ARBA00022679"/>
    </source>
</evidence>
<dbReference type="InterPro" id="IPR000719">
    <property type="entry name" value="Prot_kinase_dom"/>
</dbReference>
<dbReference type="InterPro" id="IPR017441">
    <property type="entry name" value="Protein_kinase_ATP_BS"/>
</dbReference>
<evidence type="ECO:0000256" key="7">
    <source>
        <dbReference type="PROSITE-ProRule" id="PRU10141"/>
    </source>
</evidence>
<sequence>MFTKKKKSRIQISAPSNFEHRVHTDFDEQEQKFVGLPRQWQSLIEDTAKRPKPFIDVTIITTVEPRKTMVRGSKLGVDGSLTWLLDEFDTMSVTRSNSLRRGSPPDQPRRDSSSSENGDPHHRPYQPADRPRPDQHSGDPRQPPRAVRPPHRDDGLPGRPQQQPRGQEPRGQEPSRAHRDGDRPGPPPPPHRDREHRNPPQDPVVRREQPSDRRPKSSYTGPDGSPQSPRDKRPLSGPSIRTPSLPVSEGVLKPSQPSARPFNTYPRTDSEGGRSPTGQPGQHPDSSPHNGPAAGGSTRIPAPGTKPPPAVPPSLARSPQREPQRVSHEQFRAALQMVVDPGDPRTYLDHYIKIGEGSTGIVCIATVKPTGKLVAVKKMDLRKQQRRELLFNEVVIMRDYHHENVVEMYNSYLVGDELWVVMEFLEGGALTDIVTHTSDSILLTHDGRVKLSDFGFCAQVSKEVQRRKSLVGTPYWMAPELISRLPYGPEVDIWSLGVMVIEMVDGEPPYFNEPPLKAMKMIRDNLPPKLKNLHKVSPLLKGFLDRLLVREPSQRGSANELLKHPFLTKAGPPSCIVPLMRQNRMR</sequence>
<evidence type="ECO:0000256" key="1">
    <source>
        <dbReference type="ARBA" id="ARBA00012513"/>
    </source>
</evidence>
<dbReference type="PANTHER" id="PTHR45832">
    <property type="entry name" value="SERINE/THREONINE-PROTEIN KINASE SAMKA-RELATED-RELATED"/>
    <property type="match status" value="1"/>
</dbReference>
<protein>
    <recommendedName>
        <fullName evidence="1">non-specific serine/threonine protein kinase</fullName>
        <ecNumber evidence="1">2.7.11.1</ecNumber>
    </recommendedName>
</protein>
<keyword evidence="5" id="KW-0418">Kinase</keyword>
<dbReference type="PROSITE" id="PS50108">
    <property type="entry name" value="CRIB"/>
    <property type="match status" value="1"/>
</dbReference>
<gene>
    <name evidence="11" type="ORF">NHX12_009022</name>
</gene>
<evidence type="ECO:0000256" key="6">
    <source>
        <dbReference type="ARBA" id="ARBA00022840"/>
    </source>
</evidence>
<proteinExistence type="predicted"/>
<dbReference type="Pfam" id="PF00069">
    <property type="entry name" value="Pkinase"/>
    <property type="match status" value="2"/>
</dbReference>
<dbReference type="InterPro" id="IPR051931">
    <property type="entry name" value="PAK3-like"/>
</dbReference>
<comment type="caution">
    <text evidence="11">The sequence shown here is derived from an EMBL/GenBank/DDBJ whole genome shotgun (WGS) entry which is preliminary data.</text>
</comment>
<dbReference type="PROSITE" id="PS50011">
    <property type="entry name" value="PROTEIN_KINASE_DOM"/>
    <property type="match status" value="1"/>
</dbReference>
<dbReference type="FunFam" id="3.90.810.10:FF:000002">
    <property type="entry name" value="Non-specific serine/threonine protein kinase"/>
    <property type="match status" value="1"/>
</dbReference>
<dbReference type="FunFam" id="3.30.200.20:FF:000141">
    <property type="entry name" value="Non-specific serine/threonine protein kinase"/>
    <property type="match status" value="1"/>
</dbReference>
<evidence type="ECO:0000256" key="2">
    <source>
        <dbReference type="ARBA" id="ARBA00022527"/>
    </source>
</evidence>
<dbReference type="InterPro" id="IPR033923">
    <property type="entry name" value="PAK_BD"/>
</dbReference>
<evidence type="ECO:0000256" key="5">
    <source>
        <dbReference type="ARBA" id="ARBA00022777"/>
    </source>
</evidence>
<dbReference type="SUPFAM" id="SSF56112">
    <property type="entry name" value="Protein kinase-like (PK-like)"/>
    <property type="match status" value="1"/>
</dbReference>
<dbReference type="InterPro" id="IPR000095">
    <property type="entry name" value="CRIB_dom"/>
</dbReference>
<reference evidence="11" key="1">
    <citation type="submission" date="2022-07" db="EMBL/GenBank/DDBJ databases">
        <title>Chromosome-level genome of Muraenolepis orangiensis.</title>
        <authorList>
            <person name="Kim J."/>
        </authorList>
    </citation>
    <scope>NUCLEOTIDE SEQUENCE</scope>
    <source>
        <strain evidence="11">KU_S4_2022</strain>
        <tissue evidence="11">Muscle</tissue>
    </source>
</reference>
<evidence type="ECO:0000313" key="11">
    <source>
        <dbReference type="EMBL" id="KAJ3591075.1"/>
    </source>
</evidence>
<feature type="domain" description="Protein kinase" evidence="9">
    <location>
        <begin position="348"/>
        <end position="567"/>
    </location>
</feature>
<dbReference type="Gene3D" id="3.30.200.20">
    <property type="entry name" value="Phosphorylase Kinase, domain 1"/>
    <property type="match status" value="1"/>
</dbReference>
<keyword evidence="4 7" id="KW-0547">Nucleotide-binding</keyword>
<organism evidence="11 12">
    <name type="scientific">Muraenolepis orangiensis</name>
    <name type="common">Patagonian moray cod</name>
    <dbReference type="NCBI Taxonomy" id="630683"/>
    <lineage>
        <taxon>Eukaryota</taxon>
        <taxon>Metazoa</taxon>
        <taxon>Chordata</taxon>
        <taxon>Craniata</taxon>
        <taxon>Vertebrata</taxon>
        <taxon>Euteleostomi</taxon>
        <taxon>Actinopterygii</taxon>
        <taxon>Neopterygii</taxon>
        <taxon>Teleostei</taxon>
        <taxon>Neoteleostei</taxon>
        <taxon>Acanthomorphata</taxon>
        <taxon>Zeiogadaria</taxon>
        <taxon>Gadariae</taxon>
        <taxon>Gadiformes</taxon>
        <taxon>Muraenolepidoidei</taxon>
        <taxon>Muraenolepididae</taxon>
        <taxon>Muraenolepis</taxon>
    </lineage>
</organism>
<feature type="domain" description="CRIB" evidence="10">
    <location>
        <begin position="12"/>
        <end position="25"/>
    </location>
</feature>
<keyword evidence="3" id="KW-0808">Transferase</keyword>
<feature type="binding site" evidence="7">
    <location>
        <position position="378"/>
    </location>
    <ligand>
        <name>ATP</name>
        <dbReference type="ChEBI" id="CHEBI:30616"/>
    </ligand>
</feature>
<dbReference type="GO" id="GO:0005524">
    <property type="term" value="F:ATP binding"/>
    <property type="evidence" value="ECO:0007669"/>
    <property type="project" value="UniProtKB-UniRule"/>
</dbReference>
<accession>A0A9Q0DLW3</accession>
<evidence type="ECO:0000259" key="10">
    <source>
        <dbReference type="PROSITE" id="PS50108"/>
    </source>
</evidence>
<dbReference type="InterPro" id="IPR036936">
    <property type="entry name" value="CRIB_dom_sf"/>
</dbReference>
<evidence type="ECO:0000256" key="4">
    <source>
        <dbReference type="ARBA" id="ARBA00022741"/>
    </source>
</evidence>
<feature type="compositionally biased region" description="Basic and acidic residues" evidence="8">
    <location>
        <begin position="107"/>
        <end position="122"/>
    </location>
</feature>